<evidence type="ECO:0000256" key="5">
    <source>
        <dbReference type="ARBA" id="ARBA00025782"/>
    </source>
</evidence>
<dbReference type="InterPro" id="IPR036249">
    <property type="entry name" value="Thioredoxin-like_sf"/>
</dbReference>
<feature type="domain" description="Thioredoxin" evidence="8">
    <location>
        <begin position="21"/>
        <end position="181"/>
    </location>
</feature>
<dbReference type="GO" id="GO:0047134">
    <property type="term" value="F:protein-disulfide reductase [NAD(P)H] activity"/>
    <property type="evidence" value="ECO:0007669"/>
    <property type="project" value="UniProtKB-EC"/>
</dbReference>
<dbReference type="InterPro" id="IPR012336">
    <property type="entry name" value="Thioredoxin-like_fold"/>
</dbReference>
<sequence>MADNKSQLLGHQDSSQAPQQQENIVYVPEFKFGRTFEGKKERLDQDLFEANDIVCLYFAASHCYPSKAFTPKLIEFYNEVNIEDINIENNKKPLEIVLVPFDKSDDEFKKYFRQMPWISLPYDLERIESYRNHFNVKGIPQLVVLDGEGNILVQNACQDVLKSGEDAYQDWIKAKIERLLSKQSEQISALIGQK</sequence>
<keyword evidence="2" id="KW-0677">Repeat</keyword>
<dbReference type="GeneID" id="7831603"/>
<dbReference type="eggNOG" id="KOG2501">
    <property type="taxonomic scope" value="Eukaryota"/>
</dbReference>
<dbReference type="InterPro" id="IPR013766">
    <property type="entry name" value="Thioredoxin_domain"/>
</dbReference>
<proteinExistence type="inferred from homology"/>
<accession>I7MGY8</accession>
<gene>
    <name evidence="9" type="ORF">TTHERM_00558370</name>
</gene>
<dbReference type="KEGG" id="tet:TTHERM_00558370"/>
<evidence type="ECO:0000256" key="6">
    <source>
        <dbReference type="ARBA" id="ARBA00047388"/>
    </source>
</evidence>
<keyword evidence="3" id="KW-0560">Oxidoreductase</keyword>
<keyword evidence="4" id="KW-0520">NAD</keyword>
<dbReference type="InParanoid" id="I7MGY8"/>
<comment type="catalytic activity">
    <reaction evidence="6">
        <text>[protein]-dithiol + NAD(+) = [protein]-disulfide + NADH + H(+)</text>
        <dbReference type="Rhea" id="RHEA:18749"/>
        <dbReference type="Rhea" id="RHEA-COMP:10593"/>
        <dbReference type="Rhea" id="RHEA-COMP:10594"/>
        <dbReference type="ChEBI" id="CHEBI:15378"/>
        <dbReference type="ChEBI" id="CHEBI:29950"/>
        <dbReference type="ChEBI" id="CHEBI:50058"/>
        <dbReference type="ChEBI" id="CHEBI:57540"/>
        <dbReference type="ChEBI" id="CHEBI:57945"/>
        <dbReference type="EC" id="1.8.1.8"/>
    </reaction>
</comment>
<dbReference type="Pfam" id="PF13905">
    <property type="entry name" value="Thioredoxin_8"/>
    <property type="match status" value="1"/>
</dbReference>
<dbReference type="Gene3D" id="3.40.30.10">
    <property type="entry name" value="Glutaredoxin"/>
    <property type="match status" value="1"/>
</dbReference>
<evidence type="ECO:0000256" key="4">
    <source>
        <dbReference type="ARBA" id="ARBA00023027"/>
    </source>
</evidence>
<organism evidence="9 10">
    <name type="scientific">Tetrahymena thermophila (strain SB210)</name>
    <dbReference type="NCBI Taxonomy" id="312017"/>
    <lineage>
        <taxon>Eukaryota</taxon>
        <taxon>Sar</taxon>
        <taxon>Alveolata</taxon>
        <taxon>Ciliophora</taxon>
        <taxon>Intramacronucleata</taxon>
        <taxon>Oligohymenophorea</taxon>
        <taxon>Hymenostomatida</taxon>
        <taxon>Tetrahymenina</taxon>
        <taxon>Tetrahymenidae</taxon>
        <taxon>Tetrahymena</taxon>
    </lineage>
</organism>
<evidence type="ECO:0000313" key="10">
    <source>
        <dbReference type="Proteomes" id="UP000009168"/>
    </source>
</evidence>
<evidence type="ECO:0000256" key="7">
    <source>
        <dbReference type="ARBA" id="ARBA00047804"/>
    </source>
</evidence>
<evidence type="ECO:0000259" key="8">
    <source>
        <dbReference type="PROSITE" id="PS51352"/>
    </source>
</evidence>
<dbReference type="RefSeq" id="XP_001022400.3">
    <property type="nucleotide sequence ID" value="XM_001022400.3"/>
</dbReference>
<keyword evidence="10" id="KW-1185">Reference proteome</keyword>
<comment type="similarity">
    <text evidence="5">Belongs to the nucleoredoxin family.</text>
</comment>
<dbReference type="OrthoDB" id="409136at2759"/>
<dbReference type="Proteomes" id="UP000009168">
    <property type="component" value="Unassembled WGS sequence"/>
</dbReference>
<evidence type="ECO:0000256" key="1">
    <source>
        <dbReference type="ARBA" id="ARBA00012612"/>
    </source>
</evidence>
<dbReference type="PANTHER" id="PTHR13871">
    <property type="entry name" value="THIOREDOXIN"/>
    <property type="match status" value="1"/>
</dbReference>
<dbReference type="PANTHER" id="PTHR13871:SF96">
    <property type="entry name" value="THIOREDOXIN DOMAIN-CONTAINING PROTEIN"/>
    <property type="match status" value="1"/>
</dbReference>
<dbReference type="EMBL" id="GG662547">
    <property type="protein sequence ID" value="EAS02155.3"/>
    <property type="molecule type" value="Genomic_DNA"/>
</dbReference>
<reference evidence="10" key="1">
    <citation type="journal article" date="2006" name="PLoS Biol.">
        <title>Macronuclear genome sequence of the ciliate Tetrahymena thermophila, a model eukaryote.</title>
        <authorList>
            <person name="Eisen J.A."/>
            <person name="Coyne R.S."/>
            <person name="Wu M."/>
            <person name="Wu D."/>
            <person name="Thiagarajan M."/>
            <person name="Wortman J.R."/>
            <person name="Badger J.H."/>
            <person name="Ren Q."/>
            <person name="Amedeo P."/>
            <person name="Jones K.M."/>
            <person name="Tallon L.J."/>
            <person name="Delcher A.L."/>
            <person name="Salzberg S.L."/>
            <person name="Silva J.C."/>
            <person name="Haas B.J."/>
            <person name="Majoros W.H."/>
            <person name="Farzad M."/>
            <person name="Carlton J.M."/>
            <person name="Smith R.K. Jr."/>
            <person name="Garg J."/>
            <person name="Pearlman R.E."/>
            <person name="Karrer K.M."/>
            <person name="Sun L."/>
            <person name="Manning G."/>
            <person name="Elde N.C."/>
            <person name="Turkewitz A.P."/>
            <person name="Asai D.J."/>
            <person name="Wilkes D.E."/>
            <person name="Wang Y."/>
            <person name="Cai H."/>
            <person name="Collins K."/>
            <person name="Stewart B.A."/>
            <person name="Lee S.R."/>
            <person name="Wilamowska K."/>
            <person name="Weinberg Z."/>
            <person name="Ruzzo W.L."/>
            <person name="Wloga D."/>
            <person name="Gaertig J."/>
            <person name="Frankel J."/>
            <person name="Tsao C.-C."/>
            <person name="Gorovsky M.A."/>
            <person name="Keeling P.J."/>
            <person name="Waller R.F."/>
            <person name="Patron N.J."/>
            <person name="Cherry J.M."/>
            <person name="Stover N.A."/>
            <person name="Krieger C.J."/>
            <person name="del Toro C."/>
            <person name="Ryder H.F."/>
            <person name="Williamson S.C."/>
            <person name="Barbeau R.A."/>
            <person name="Hamilton E.P."/>
            <person name="Orias E."/>
        </authorList>
    </citation>
    <scope>NUCLEOTIDE SEQUENCE [LARGE SCALE GENOMIC DNA]</scope>
    <source>
        <strain evidence="10">SB210</strain>
    </source>
</reference>
<evidence type="ECO:0000313" key="9">
    <source>
        <dbReference type="EMBL" id="EAS02155.3"/>
    </source>
</evidence>
<evidence type="ECO:0000256" key="3">
    <source>
        <dbReference type="ARBA" id="ARBA00023002"/>
    </source>
</evidence>
<dbReference type="EC" id="1.8.1.8" evidence="1"/>
<name>I7MGY8_TETTS</name>
<dbReference type="SUPFAM" id="SSF52833">
    <property type="entry name" value="Thioredoxin-like"/>
    <property type="match status" value="1"/>
</dbReference>
<dbReference type="AlphaFoldDB" id="I7MGY8"/>
<evidence type="ECO:0000256" key="2">
    <source>
        <dbReference type="ARBA" id="ARBA00022737"/>
    </source>
</evidence>
<dbReference type="PROSITE" id="PS51352">
    <property type="entry name" value="THIOREDOXIN_2"/>
    <property type="match status" value="1"/>
</dbReference>
<comment type="catalytic activity">
    <reaction evidence="7">
        <text>[protein]-dithiol + NADP(+) = [protein]-disulfide + NADPH + H(+)</text>
        <dbReference type="Rhea" id="RHEA:18753"/>
        <dbReference type="Rhea" id="RHEA-COMP:10593"/>
        <dbReference type="Rhea" id="RHEA-COMP:10594"/>
        <dbReference type="ChEBI" id="CHEBI:15378"/>
        <dbReference type="ChEBI" id="CHEBI:29950"/>
        <dbReference type="ChEBI" id="CHEBI:50058"/>
        <dbReference type="ChEBI" id="CHEBI:57783"/>
        <dbReference type="ChEBI" id="CHEBI:58349"/>
        <dbReference type="EC" id="1.8.1.8"/>
    </reaction>
</comment>
<dbReference type="InterPro" id="IPR052259">
    <property type="entry name" value="Nucleoredoxin-like"/>
</dbReference>
<protein>
    <recommendedName>
        <fullName evidence="1">protein-disulfide reductase</fullName>
        <ecNumber evidence="1">1.8.1.8</ecNumber>
    </recommendedName>
</protein>